<keyword evidence="2" id="KW-0472">Membrane</keyword>
<evidence type="ECO:0000313" key="3">
    <source>
        <dbReference type="EMBL" id="AEH81328.1"/>
    </source>
</evidence>
<gene>
    <name evidence="3" type="ordered locus">SM11_pC0255</name>
</gene>
<reference evidence="3 4" key="1">
    <citation type="journal article" date="2011" name="J. Biotechnol.">
        <title>The complete genome sequence of the dominant Sinorhizobium meliloti field isolate SM11 extends the S. meliloti pan-genome.</title>
        <authorList>
            <person name="Schneiker-Bekel S."/>
            <person name="Wibberg D."/>
            <person name="Bekel T."/>
            <person name="Blom J."/>
            <person name="Linke B."/>
            <person name="Neuweger H."/>
            <person name="Stiens M."/>
            <person name="Vorholter F.J."/>
            <person name="Weidner S."/>
            <person name="Goesmann A."/>
            <person name="Puhler A."/>
            <person name="Schluter A."/>
        </authorList>
    </citation>
    <scope>NUCLEOTIDE SEQUENCE [LARGE SCALE GENOMIC DNA]</scope>
    <source>
        <strain evidence="3 4">SM11</strain>
        <plasmid evidence="4">pSmeSM11c</plasmid>
    </source>
</reference>
<dbReference type="Proteomes" id="UP000009045">
    <property type="component" value="Plasmid pSmeSM11c"/>
</dbReference>
<dbReference type="EMBL" id="CP001831">
    <property type="protein sequence ID" value="AEH81328.1"/>
    <property type="molecule type" value="Genomic_DNA"/>
</dbReference>
<organism evidence="3 4">
    <name type="scientific">Sinorhizobium meliloti (strain SM11)</name>
    <dbReference type="NCBI Taxonomy" id="707241"/>
    <lineage>
        <taxon>Bacteria</taxon>
        <taxon>Pseudomonadati</taxon>
        <taxon>Pseudomonadota</taxon>
        <taxon>Alphaproteobacteria</taxon>
        <taxon>Hyphomicrobiales</taxon>
        <taxon>Rhizobiaceae</taxon>
        <taxon>Sinorhizobium/Ensifer group</taxon>
        <taxon>Sinorhizobium</taxon>
    </lineage>
</organism>
<evidence type="ECO:0000256" key="1">
    <source>
        <dbReference type="SAM" id="MobiDB-lite"/>
    </source>
</evidence>
<dbReference type="AlphaFoldDB" id="F7XC37"/>
<geneLocation type="plasmid" evidence="3 4">
    <name>pSmeSM11c</name>
</geneLocation>
<dbReference type="PATRIC" id="fig|707241.3.peg.4248"/>
<keyword evidence="2" id="KW-1133">Transmembrane helix</keyword>
<feature type="region of interest" description="Disordered" evidence="1">
    <location>
        <begin position="240"/>
        <end position="264"/>
    </location>
</feature>
<evidence type="ECO:0000313" key="4">
    <source>
        <dbReference type="Proteomes" id="UP000009045"/>
    </source>
</evidence>
<accession>F7XC37</accession>
<feature type="transmembrane region" description="Helical" evidence="2">
    <location>
        <begin position="47"/>
        <end position="68"/>
    </location>
</feature>
<keyword evidence="2" id="KW-0812">Transmembrane</keyword>
<evidence type="ECO:0000256" key="2">
    <source>
        <dbReference type="SAM" id="Phobius"/>
    </source>
</evidence>
<sequence length="294" mass="32628">MHGPFALALLILSILFLDRRHLALDSFLVGLFAFAPLCRDIPNQPMLFRIGILWFSAFALVAAIIYAAGGRVNHATPLDKLFVDHASPAATIMRPTDMKHLLYAAAGLAALAFAPTGAEAEDASWGCQVLLCAASQNPSWQGVPYCVPPMKRLIAAMSKPGFDWPICHDAKAGEPGRQEFEDCPAGSRPTSSNDGNDNGLRRRNEEEQCVRVVDRCENRGEYNRLYGDEDANQRNGVTVRSISGNSDDFGNRDNRYNGCKVQVTSPRPRRANPWFFDIPNDKGVKERFWFNLRT</sequence>
<name>F7XC37_SINMM</name>
<proteinExistence type="predicted"/>
<protein>
    <recommendedName>
        <fullName evidence="5">Transmembrane protein</fullName>
    </recommendedName>
</protein>
<evidence type="ECO:0008006" key="5">
    <source>
        <dbReference type="Google" id="ProtNLM"/>
    </source>
</evidence>
<dbReference type="KEGG" id="smx:SM11_pC0255"/>
<feature type="region of interest" description="Disordered" evidence="1">
    <location>
        <begin position="175"/>
        <end position="204"/>
    </location>
</feature>
<keyword evidence="3" id="KW-0614">Plasmid</keyword>
<dbReference type="HOGENOM" id="CLU_836499_0_0_5"/>